<name>I5B685_9BACT</name>
<sequence length="150" mass="17794">MSSASVRYFIITDESEIFRVSINKFKRLLKATSEEKLERFAGKRVRVAEICVKLENRKPIEVIRAIYYYLHFNEKGILDEEYLIKSRDIVFAAGDEISSIFIEKEQRNVINAQQEFAKRQRDHAVWWKPNMQLERNILDASIDEFKCKSL</sequence>
<dbReference type="eggNOG" id="ENOG5033IGB">
    <property type="taxonomic scope" value="Bacteria"/>
</dbReference>
<keyword evidence="2" id="KW-1185">Reference proteome</keyword>
<dbReference type="Proteomes" id="UP000005778">
    <property type="component" value="Chromosome"/>
</dbReference>
<gene>
    <name evidence="1" type="ORF">DespoDRAFT_03217</name>
</gene>
<evidence type="ECO:0000313" key="1">
    <source>
        <dbReference type="EMBL" id="EIM64998.1"/>
    </source>
</evidence>
<protein>
    <submittedName>
        <fullName evidence="1">Uncharacterized protein</fullName>
    </submittedName>
</protein>
<dbReference type="HOGENOM" id="CLU_1737613_0_0_7"/>
<dbReference type="OrthoDB" id="5418191at2"/>
<proteinExistence type="predicted"/>
<dbReference type="STRING" id="879212.DespoDRAFT_03217"/>
<evidence type="ECO:0000313" key="2">
    <source>
        <dbReference type="Proteomes" id="UP000005778"/>
    </source>
</evidence>
<dbReference type="RefSeq" id="WP_004074744.1">
    <property type="nucleotide sequence ID" value="NZ_CM001488.1"/>
</dbReference>
<accession>I5B685</accession>
<organism evidence="1 2">
    <name type="scientific">Desulfobacter postgatei 2ac9</name>
    <dbReference type="NCBI Taxonomy" id="879212"/>
    <lineage>
        <taxon>Bacteria</taxon>
        <taxon>Pseudomonadati</taxon>
        <taxon>Thermodesulfobacteriota</taxon>
        <taxon>Desulfobacteria</taxon>
        <taxon>Desulfobacterales</taxon>
        <taxon>Desulfobacteraceae</taxon>
        <taxon>Desulfobacter</taxon>
    </lineage>
</organism>
<dbReference type="EMBL" id="CM001488">
    <property type="protein sequence ID" value="EIM64998.1"/>
    <property type="molecule type" value="Genomic_DNA"/>
</dbReference>
<reference evidence="1 2" key="1">
    <citation type="submission" date="2011-09" db="EMBL/GenBank/DDBJ databases">
        <authorList>
            <consortium name="US DOE Joint Genome Institute (JGI-PGF)"/>
            <person name="Lucas S."/>
            <person name="Han J."/>
            <person name="Lapidus A."/>
            <person name="Cheng J.-F."/>
            <person name="Goodwin L."/>
            <person name="Pitluck S."/>
            <person name="Peters L."/>
            <person name="Land M.L."/>
            <person name="Hauser L."/>
            <person name="Orellana R."/>
            <person name="Lovley D."/>
            <person name="Woyke T.J."/>
        </authorList>
    </citation>
    <scope>NUCLEOTIDE SEQUENCE [LARGE SCALE GENOMIC DNA]</scope>
    <source>
        <strain evidence="1 2">2ac9</strain>
    </source>
</reference>
<reference evidence="1 2" key="2">
    <citation type="submission" date="2012-02" db="EMBL/GenBank/DDBJ databases">
        <title>Improved High-Quality Draft sequence of Desulfobacter postgatei 2ac9.</title>
        <authorList>
            <consortium name="US DOE Joint Genome Institute"/>
            <person name="Lucas S."/>
            <person name="Han J."/>
            <person name="Lapidus A."/>
            <person name="Cheng J.-F."/>
            <person name="Goodwin L."/>
            <person name="Pitluck S."/>
            <person name="Peters L."/>
            <person name="Ovchinnikova G."/>
            <person name="Held B."/>
            <person name="Detter J.C."/>
            <person name="Han C."/>
            <person name="Tapia R."/>
            <person name="Land M."/>
            <person name="Hauser L."/>
            <person name="Kyrpides N."/>
            <person name="Ivanova N."/>
            <person name="Pagani I."/>
            <person name="Orellana R."/>
            <person name="Lovley D."/>
            <person name="Woyke T."/>
        </authorList>
    </citation>
    <scope>NUCLEOTIDE SEQUENCE [LARGE SCALE GENOMIC DNA]</scope>
    <source>
        <strain evidence="1 2">2ac9</strain>
    </source>
</reference>
<dbReference type="AlphaFoldDB" id="I5B685"/>